<evidence type="ECO:0000313" key="2">
    <source>
        <dbReference type="EMBL" id="HAG4159541.1"/>
    </source>
</evidence>
<reference evidence="1" key="1">
    <citation type="journal article" date="2018" name="Genome Biol.">
        <title>SKESA: strategic k-mer extension for scrupulous assemblies.</title>
        <authorList>
            <person name="Souvorov A."/>
            <person name="Agarwala R."/>
            <person name="Lipman D.J."/>
        </authorList>
    </citation>
    <scope>NUCLEOTIDE SEQUENCE</scope>
    <source>
        <strain evidence="1">MA.CIT_D2.17</strain>
        <strain evidence="2">MA.MC_05-0132</strain>
    </source>
</reference>
<protein>
    <submittedName>
        <fullName evidence="1">Uncharacterized protein</fullName>
    </submittedName>
</protein>
<gene>
    <name evidence="2" type="ORF">G8445_004975</name>
    <name evidence="1" type="ORF">G8N23_002880</name>
</gene>
<dbReference type="AlphaFoldDB" id="A0A747S9R3"/>
<proteinExistence type="predicted"/>
<name>A0A747S9R3_SALER</name>
<comment type="caution">
    <text evidence="1">The sequence shown here is derived from an EMBL/GenBank/DDBJ whole genome shotgun (WGS) entry which is preliminary data.</text>
</comment>
<dbReference type="EMBL" id="DAAVGJ010000004">
    <property type="protein sequence ID" value="HAF4685240.1"/>
    <property type="molecule type" value="Genomic_DNA"/>
</dbReference>
<organism evidence="1">
    <name type="scientific">Salmonella enterica</name>
    <name type="common">Salmonella choleraesuis</name>
    <dbReference type="NCBI Taxonomy" id="28901"/>
    <lineage>
        <taxon>Bacteria</taxon>
        <taxon>Pseudomonadati</taxon>
        <taxon>Pseudomonadota</taxon>
        <taxon>Gammaproteobacteria</taxon>
        <taxon>Enterobacterales</taxon>
        <taxon>Enterobacteriaceae</taxon>
        <taxon>Salmonella</taxon>
    </lineage>
</organism>
<accession>A0A747S9R3</accession>
<reference evidence="1" key="2">
    <citation type="submission" date="2020-02" db="EMBL/GenBank/DDBJ databases">
        <authorList>
            <consortium name="NCBI Pathogen Detection Project"/>
        </authorList>
    </citation>
    <scope>NUCLEOTIDE SEQUENCE</scope>
    <source>
        <strain evidence="1">MA.CIT_D2.17</strain>
        <strain evidence="2">MA.MC_05-0132</strain>
    </source>
</reference>
<sequence length="81" mass="9071">MITQKMALTSNWQQLTDGTKTVYLDPYSGSAGWCVSDTQPQPDADFHILKMPITISPPTKVWIKSTREWKQDTVVTISVTG</sequence>
<evidence type="ECO:0000313" key="1">
    <source>
        <dbReference type="EMBL" id="HAF4685240.1"/>
    </source>
</evidence>
<dbReference type="EMBL" id="DAAYGO010000032">
    <property type="protein sequence ID" value="HAG4159541.1"/>
    <property type="molecule type" value="Genomic_DNA"/>
</dbReference>